<dbReference type="GO" id="GO:0008080">
    <property type="term" value="F:N-acetyltransferase activity"/>
    <property type="evidence" value="ECO:0007669"/>
    <property type="project" value="TreeGrafter"/>
</dbReference>
<dbReference type="PANTHER" id="PTHR10545">
    <property type="entry name" value="DIAMINE N-ACETYLTRANSFERASE"/>
    <property type="match status" value="1"/>
</dbReference>
<dbReference type="PANTHER" id="PTHR10545:SF42">
    <property type="entry name" value="ACETYLTRANSFERASE"/>
    <property type="match status" value="1"/>
</dbReference>
<evidence type="ECO:0000259" key="3">
    <source>
        <dbReference type="PROSITE" id="PS51186"/>
    </source>
</evidence>
<dbReference type="EMBL" id="JWSZ01000011">
    <property type="protein sequence ID" value="KIC57661.1"/>
    <property type="molecule type" value="Genomic_DNA"/>
</dbReference>
<dbReference type="Pfam" id="PF00583">
    <property type="entry name" value="Acetyltransf_1"/>
    <property type="match status" value="1"/>
</dbReference>
<keyword evidence="1 4" id="KW-0808">Transferase</keyword>
<keyword evidence="2" id="KW-0012">Acyltransferase</keyword>
<evidence type="ECO:0000313" key="4">
    <source>
        <dbReference type="EMBL" id="KIC57661.1"/>
    </source>
</evidence>
<comment type="caution">
    <text evidence="4">The sequence shown here is derived from an EMBL/GenBank/DDBJ whole genome shotgun (WGS) entry which is preliminary data.</text>
</comment>
<dbReference type="AlphaFoldDB" id="A0A0B4CTH3"/>
<feature type="domain" description="N-acetyltransferase" evidence="3">
    <location>
        <begin position="2"/>
        <end position="146"/>
    </location>
</feature>
<reference evidence="4 5" key="1">
    <citation type="submission" date="2014-12" db="EMBL/GenBank/DDBJ databases">
        <title>Genome sequencing of Microbacterium hominis TPW29.</title>
        <authorList>
            <person name="Tan P.W."/>
            <person name="Chan K.-G."/>
        </authorList>
    </citation>
    <scope>NUCLEOTIDE SEQUENCE [LARGE SCALE GENOMIC DNA]</scope>
    <source>
        <strain evidence="4 5">TPW29</strain>
    </source>
</reference>
<dbReference type="Gene3D" id="3.40.630.30">
    <property type="match status" value="1"/>
</dbReference>
<organism evidence="4 5">
    <name type="scientific">Microbacterium hominis</name>
    <dbReference type="NCBI Taxonomy" id="162426"/>
    <lineage>
        <taxon>Bacteria</taxon>
        <taxon>Bacillati</taxon>
        <taxon>Actinomycetota</taxon>
        <taxon>Actinomycetes</taxon>
        <taxon>Micrococcales</taxon>
        <taxon>Microbacteriaceae</taxon>
        <taxon>Microbacterium</taxon>
    </lineage>
</organism>
<sequence length="146" mass="15964">MVTITALSATDREEWADLWSGYLTFYESDLAEEVTDDVYRRLVAGVELHGAIARDGEGRAVGIVHWLFHPSTWASGPYCYLEDLFVSPDARGGGIGGALIAHVRAQADAAGAVKIYWLTQKDNATARALYDRVATDTGFVHYQIGL</sequence>
<dbReference type="SUPFAM" id="SSF55729">
    <property type="entry name" value="Acyl-CoA N-acyltransferases (Nat)"/>
    <property type="match status" value="1"/>
</dbReference>
<evidence type="ECO:0000313" key="5">
    <source>
        <dbReference type="Proteomes" id="UP000031202"/>
    </source>
</evidence>
<name>A0A0B4CTH3_9MICO</name>
<dbReference type="CDD" id="cd04301">
    <property type="entry name" value="NAT_SF"/>
    <property type="match status" value="1"/>
</dbReference>
<dbReference type="RefSeq" id="WP_039415618.1">
    <property type="nucleotide sequence ID" value="NZ_JWSZ01000011.1"/>
</dbReference>
<gene>
    <name evidence="4" type="ORF">RM52_08565</name>
</gene>
<dbReference type="Proteomes" id="UP000031202">
    <property type="component" value="Unassembled WGS sequence"/>
</dbReference>
<protein>
    <submittedName>
        <fullName evidence="4">GNAT family acetyltransferase</fullName>
    </submittedName>
</protein>
<accession>A0A0B4CTH3</accession>
<dbReference type="InterPro" id="IPR000182">
    <property type="entry name" value="GNAT_dom"/>
</dbReference>
<dbReference type="InterPro" id="IPR016181">
    <property type="entry name" value="Acyl_CoA_acyltransferase"/>
</dbReference>
<evidence type="ECO:0000256" key="2">
    <source>
        <dbReference type="ARBA" id="ARBA00023315"/>
    </source>
</evidence>
<dbReference type="PROSITE" id="PS51186">
    <property type="entry name" value="GNAT"/>
    <property type="match status" value="1"/>
</dbReference>
<proteinExistence type="predicted"/>
<evidence type="ECO:0000256" key="1">
    <source>
        <dbReference type="ARBA" id="ARBA00022679"/>
    </source>
</evidence>
<dbReference type="InterPro" id="IPR051016">
    <property type="entry name" value="Diverse_Substrate_AcTransf"/>
</dbReference>